<keyword evidence="1" id="KW-1133">Transmembrane helix</keyword>
<accession>A0AAD8BJI3</accession>
<comment type="caution">
    <text evidence="3">The sequence shown here is derived from an EMBL/GenBank/DDBJ whole genome shotgun (WGS) entry which is preliminary data.</text>
</comment>
<evidence type="ECO:0000313" key="4">
    <source>
        <dbReference type="Proteomes" id="UP001233172"/>
    </source>
</evidence>
<dbReference type="InterPro" id="IPR052942">
    <property type="entry name" value="LPS_cholinephosphotransferase"/>
</dbReference>
<organism evidence="3 4">
    <name type="scientific">Biomphalaria pfeifferi</name>
    <name type="common">Bloodfluke planorb</name>
    <name type="synonym">Freshwater snail</name>
    <dbReference type="NCBI Taxonomy" id="112525"/>
    <lineage>
        <taxon>Eukaryota</taxon>
        <taxon>Metazoa</taxon>
        <taxon>Spiralia</taxon>
        <taxon>Lophotrochozoa</taxon>
        <taxon>Mollusca</taxon>
        <taxon>Gastropoda</taxon>
        <taxon>Heterobranchia</taxon>
        <taxon>Euthyneura</taxon>
        <taxon>Panpulmonata</taxon>
        <taxon>Hygrophila</taxon>
        <taxon>Lymnaeoidea</taxon>
        <taxon>Planorbidae</taxon>
        <taxon>Biomphalaria</taxon>
    </lineage>
</organism>
<feature type="transmembrane region" description="Helical" evidence="1">
    <location>
        <begin position="22"/>
        <end position="41"/>
    </location>
</feature>
<keyword evidence="4" id="KW-1185">Reference proteome</keyword>
<evidence type="ECO:0000256" key="1">
    <source>
        <dbReference type="SAM" id="Phobius"/>
    </source>
</evidence>
<reference evidence="3" key="2">
    <citation type="submission" date="2023-04" db="EMBL/GenBank/DDBJ databases">
        <authorList>
            <person name="Bu L."/>
            <person name="Lu L."/>
            <person name="Laidemitt M.R."/>
            <person name="Zhang S.M."/>
            <person name="Mutuku M."/>
            <person name="Mkoji G."/>
            <person name="Steinauer M."/>
            <person name="Loker E.S."/>
        </authorList>
    </citation>
    <scope>NUCLEOTIDE SEQUENCE</scope>
    <source>
        <strain evidence="3">KasaAsao</strain>
        <tissue evidence="3">Whole Snail</tissue>
    </source>
</reference>
<dbReference type="InterPro" id="IPR007074">
    <property type="entry name" value="LicD/FKTN/FKRP_NTP_transf"/>
</dbReference>
<keyword evidence="1" id="KW-0472">Membrane</keyword>
<protein>
    <recommendedName>
        <fullName evidence="2">LicD/FKTN/FKRP nucleotidyltransferase domain-containing protein</fullName>
    </recommendedName>
</protein>
<dbReference type="EMBL" id="JASAOG010000067">
    <property type="protein sequence ID" value="KAK0055767.1"/>
    <property type="molecule type" value="Genomic_DNA"/>
</dbReference>
<dbReference type="Pfam" id="PF04991">
    <property type="entry name" value="LicD"/>
    <property type="match status" value="1"/>
</dbReference>
<dbReference type="PANTHER" id="PTHR43404">
    <property type="entry name" value="LIPOPOLYSACCHARIDE CHOLINEPHOSPHOTRANSFERASE LICD"/>
    <property type="match status" value="1"/>
</dbReference>
<gene>
    <name evidence="3" type="ORF">Bpfe_014833</name>
</gene>
<evidence type="ECO:0000313" key="3">
    <source>
        <dbReference type="EMBL" id="KAK0055767.1"/>
    </source>
</evidence>
<dbReference type="Proteomes" id="UP001233172">
    <property type="component" value="Unassembled WGS sequence"/>
</dbReference>
<name>A0AAD8BJI3_BIOPF</name>
<reference evidence="3" key="1">
    <citation type="journal article" date="2023" name="PLoS Negl. Trop. Dis.">
        <title>A genome sequence for Biomphalaria pfeifferi, the major vector snail for the human-infecting parasite Schistosoma mansoni.</title>
        <authorList>
            <person name="Bu L."/>
            <person name="Lu L."/>
            <person name="Laidemitt M.R."/>
            <person name="Zhang S.M."/>
            <person name="Mutuku M."/>
            <person name="Mkoji G."/>
            <person name="Steinauer M."/>
            <person name="Loker E.S."/>
        </authorList>
    </citation>
    <scope>NUCLEOTIDE SEQUENCE</scope>
    <source>
        <strain evidence="3">KasaAsao</strain>
    </source>
</reference>
<keyword evidence="1" id="KW-0812">Transmembrane</keyword>
<evidence type="ECO:0000259" key="2">
    <source>
        <dbReference type="Pfam" id="PF04991"/>
    </source>
</evidence>
<feature type="domain" description="LicD/FKTN/FKRP nucleotidyltransferase" evidence="2">
    <location>
        <begin position="148"/>
        <end position="187"/>
    </location>
</feature>
<dbReference type="PANTHER" id="PTHR43404:SF1">
    <property type="entry name" value="MNN4P"/>
    <property type="match status" value="1"/>
</dbReference>
<proteinExistence type="predicted"/>
<dbReference type="AlphaFoldDB" id="A0AAD8BJI3"/>
<dbReference type="GO" id="GO:0009100">
    <property type="term" value="P:glycoprotein metabolic process"/>
    <property type="evidence" value="ECO:0007669"/>
    <property type="project" value="UniProtKB-ARBA"/>
</dbReference>
<sequence>MRLLIVASKVLAWPFRYKSQTAAVTLCFIALLSFVLFVVPLRNVILYPAIEYAWREVNTYDLIRIHFVQETIPHGVFNSVSCPEIFKPRITKREINISGVFSYEHLLSRDAQVVALRKGHGRFLPAIDMNQKIENLYLYKVAVLALKRVGLQHFLVAGSLLGLNRHKGFVPWDDDLDIAVSLDSWELVKQTLCCIDGFELIKEHVLHWKFRFTDRIYPFLDIFFYRMDEDYVWAVTHYTRKTFIYPTSYVFPLSESTFEGIKVPVPRDSLSVARRIYDYSICKAFKGHIGRNFSLMESYPQGYSVEEVPCVELTYMYPIYHLT</sequence>